<organism evidence="7 8">
    <name type="scientific">Cronobacter turicensis (strain DSM 18703 / CCUG 55852 / LMG 23827 / z3032)</name>
    <dbReference type="NCBI Taxonomy" id="693216"/>
    <lineage>
        <taxon>Bacteria</taxon>
        <taxon>Pseudomonadati</taxon>
        <taxon>Pseudomonadota</taxon>
        <taxon>Gammaproteobacteria</taxon>
        <taxon>Enterobacterales</taxon>
        <taxon>Enterobacteriaceae</taxon>
        <taxon>Cronobacter</taxon>
    </lineage>
</organism>
<dbReference type="Gene3D" id="2.60.40.1090">
    <property type="entry name" value="Fimbrial-type adhesion domain"/>
    <property type="match status" value="1"/>
</dbReference>
<feature type="signal peptide" evidence="5">
    <location>
        <begin position="1"/>
        <end position="21"/>
    </location>
</feature>
<keyword evidence="8" id="KW-1185">Reference proteome</keyword>
<dbReference type="InterPro" id="IPR000259">
    <property type="entry name" value="Adhesion_dom_fimbrial"/>
</dbReference>
<dbReference type="Proteomes" id="UP000002069">
    <property type="component" value="Chromosome"/>
</dbReference>
<dbReference type="GO" id="GO:0009289">
    <property type="term" value="C:pilus"/>
    <property type="evidence" value="ECO:0007669"/>
    <property type="project" value="UniProtKB-SubCell"/>
</dbReference>
<keyword evidence="3 5" id="KW-0732">Signal</keyword>
<protein>
    <recommendedName>
        <fullName evidence="6">Fimbrial-type adhesion domain-containing protein</fullName>
    </recommendedName>
</protein>
<evidence type="ECO:0000259" key="6">
    <source>
        <dbReference type="Pfam" id="PF00419"/>
    </source>
</evidence>
<evidence type="ECO:0000313" key="7">
    <source>
        <dbReference type="EMBL" id="CBA34482.1"/>
    </source>
</evidence>
<dbReference type="PATRIC" id="fig|693216.3.peg.3947"/>
<dbReference type="Pfam" id="PF00419">
    <property type="entry name" value="Fimbrial"/>
    <property type="match status" value="1"/>
</dbReference>
<comment type="subcellular location">
    <subcellularLocation>
        <location evidence="1">Fimbrium</location>
    </subcellularLocation>
</comment>
<dbReference type="InterPro" id="IPR008966">
    <property type="entry name" value="Adhesion_dom_sf"/>
</dbReference>
<evidence type="ECO:0000256" key="1">
    <source>
        <dbReference type="ARBA" id="ARBA00004561"/>
    </source>
</evidence>
<comment type="similarity">
    <text evidence="2">Belongs to the fimbrial protein family.</text>
</comment>
<reference evidence="7 8" key="1">
    <citation type="journal article" date="2010" name="J. Bacteriol.">
        <title>Complete Genome Sequence of Cronobacter turicensis LMG 23827, a foodborne pathogen causing deaths in neonates.</title>
        <authorList>
            <person name="Stephan R."/>
            <person name="Lehner A."/>
            <person name="Tischler P."/>
            <person name="Rattei T."/>
        </authorList>
    </citation>
    <scope>NUCLEOTIDE SEQUENCE [LARGE SCALE GENOMIC DNA]</scope>
    <source>
        <strain evidence="8">DSM 18703 / CCUG 55852 / LMG 23827 / z3032</strain>
    </source>
</reference>
<proteinExistence type="inferred from homology"/>
<dbReference type="HOGENOM" id="CLU_124873_0_0_6"/>
<accession>C9Y3B6</accession>
<keyword evidence="4" id="KW-0281">Fimbrium</keyword>
<dbReference type="EMBL" id="FN543093">
    <property type="protein sequence ID" value="CBA34482.1"/>
    <property type="molecule type" value="Genomic_DNA"/>
</dbReference>
<evidence type="ECO:0000256" key="2">
    <source>
        <dbReference type="ARBA" id="ARBA00006671"/>
    </source>
</evidence>
<dbReference type="KEGG" id="ctu:CTU_41580"/>
<dbReference type="AlphaFoldDB" id="C9Y3B6"/>
<dbReference type="GO" id="GO:0043709">
    <property type="term" value="P:cell adhesion involved in single-species biofilm formation"/>
    <property type="evidence" value="ECO:0007669"/>
    <property type="project" value="TreeGrafter"/>
</dbReference>
<reference evidence="8" key="2">
    <citation type="journal article" date="2011" name="J. Bacteriol.">
        <title>Complete genome sequence of Cronobacter turicensis LMG 23827, a food-borne pathogen causing deaths in neonates.</title>
        <authorList>
            <person name="Stephan R."/>
            <person name="Lehner A."/>
            <person name="Tischler P."/>
            <person name="Rattei T."/>
        </authorList>
    </citation>
    <scope>NUCLEOTIDE SEQUENCE [LARGE SCALE GENOMIC DNA]</scope>
    <source>
        <strain evidence="8">DSM 18703 / CCUG 55852 / LMG 23827 / z3032</strain>
    </source>
</reference>
<dbReference type="PANTHER" id="PTHR33420">
    <property type="entry name" value="FIMBRIAL SUBUNIT ELFA-RELATED"/>
    <property type="match status" value="1"/>
</dbReference>
<evidence type="ECO:0000256" key="4">
    <source>
        <dbReference type="ARBA" id="ARBA00023263"/>
    </source>
</evidence>
<evidence type="ECO:0000313" key="8">
    <source>
        <dbReference type="Proteomes" id="UP000002069"/>
    </source>
</evidence>
<feature type="domain" description="Fimbrial-type adhesion" evidence="6">
    <location>
        <begin position="32"/>
        <end position="176"/>
    </location>
</feature>
<feature type="chain" id="PRO_5003004450" description="Fimbrial-type adhesion domain-containing protein" evidence="5">
    <location>
        <begin position="22"/>
        <end position="179"/>
    </location>
</feature>
<dbReference type="InterPro" id="IPR036937">
    <property type="entry name" value="Adhesion_dom_fimbrial_sf"/>
</dbReference>
<dbReference type="SUPFAM" id="SSF49401">
    <property type="entry name" value="Bacterial adhesins"/>
    <property type="match status" value="1"/>
</dbReference>
<gene>
    <name evidence="7" type="ordered locus">Ctu_41580</name>
</gene>
<name>C9Y3B6_CROTZ</name>
<evidence type="ECO:0000256" key="3">
    <source>
        <dbReference type="ARBA" id="ARBA00022729"/>
    </source>
</evidence>
<sequence>MKKIICALALSTIPVMGFAQTAGNDIPATLYISGNVNDASAGCTIEFTEPTVDIGSREISTLPAQGTHVVGGQLKPVNASLIGKCTKDGQLTPNISFTGVVDSAAGNSLVNTATGEGAATGIGVSIYSDAGYVITPNGPAVKSNSTDHMMFYVGIVKLNGSTPTAGQVQSSLTMQIETL</sequence>
<dbReference type="PANTHER" id="PTHR33420:SF3">
    <property type="entry name" value="FIMBRIAL SUBUNIT ELFA"/>
    <property type="match status" value="1"/>
</dbReference>
<dbReference type="InterPro" id="IPR050263">
    <property type="entry name" value="Bact_Fimbrial_Adh_Pro"/>
</dbReference>
<evidence type="ECO:0000256" key="5">
    <source>
        <dbReference type="SAM" id="SignalP"/>
    </source>
</evidence>